<feature type="domain" description="DNA methylase adenine-specific" evidence="9">
    <location>
        <begin position="55"/>
        <end position="355"/>
    </location>
</feature>
<keyword evidence="3" id="KW-0808">Transferase</keyword>
<evidence type="ECO:0000256" key="2">
    <source>
        <dbReference type="ARBA" id="ARBA00022603"/>
    </source>
</evidence>
<feature type="region of interest" description="Disordered" evidence="8">
    <location>
        <begin position="418"/>
        <end position="438"/>
    </location>
</feature>
<evidence type="ECO:0000256" key="8">
    <source>
        <dbReference type="SAM" id="MobiDB-lite"/>
    </source>
</evidence>
<protein>
    <recommendedName>
        <fullName evidence="1">site-specific DNA-methyltransferase (adenine-specific)</fullName>
        <ecNumber evidence="1">2.1.1.72</ecNumber>
    </recommendedName>
</protein>
<evidence type="ECO:0000313" key="10">
    <source>
        <dbReference type="EMBL" id="QNP37432.1"/>
    </source>
</evidence>
<evidence type="ECO:0000256" key="4">
    <source>
        <dbReference type="ARBA" id="ARBA00022691"/>
    </source>
</evidence>
<evidence type="ECO:0000256" key="5">
    <source>
        <dbReference type="ARBA" id="ARBA00022747"/>
    </source>
</evidence>
<dbReference type="GO" id="GO:0003677">
    <property type="term" value="F:DNA binding"/>
    <property type="evidence" value="ECO:0007669"/>
    <property type="project" value="InterPro"/>
</dbReference>
<evidence type="ECO:0000313" key="11">
    <source>
        <dbReference type="Proteomes" id="UP000516122"/>
    </source>
</evidence>
<accession>A0A7H0FN16</accession>
<dbReference type="GO" id="GO:0009007">
    <property type="term" value="F:site-specific DNA-methyltransferase (adenine-specific) activity"/>
    <property type="evidence" value="ECO:0007669"/>
    <property type="project" value="UniProtKB-EC"/>
</dbReference>
<evidence type="ECO:0000256" key="6">
    <source>
        <dbReference type="ARBA" id="ARBA00047942"/>
    </source>
</evidence>
<dbReference type="AlphaFoldDB" id="A0A7H0FN16"/>
<dbReference type="GO" id="GO:0009307">
    <property type="term" value="P:DNA restriction-modification system"/>
    <property type="evidence" value="ECO:0007669"/>
    <property type="project" value="UniProtKB-KW"/>
</dbReference>
<dbReference type="RefSeq" id="WP_010773517.1">
    <property type="nucleotide sequence ID" value="NZ_CP060804.1"/>
</dbReference>
<dbReference type="EMBL" id="CP060804">
    <property type="protein sequence ID" value="QNP37432.1"/>
    <property type="molecule type" value="Genomic_DNA"/>
</dbReference>
<reference evidence="10 11" key="1">
    <citation type="submission" date="2020-08" db="EMBL/GenBank/DDBJ databases">
        <title>Enterococcus faecalis SF28073 genome assembly.</title>
        <authorList>
            <person name="Duerkop B.A."/>
            <person name="Johnson C.N."/>
        </authorList>
    </citation>
    <scope>NUCLEOTIDE SEQUENCE [LARGE SCALE GENOMIC DNA]</scope>
    <source>
        <strain evidence="10 11">SF28073</strain>
    </source>
</reference>
<feature type="coiled-coil region" evidence="7">
    <location>
        <begin position="362"/>
        <end position="389"/>
    </location>
</feature>
<dbReference type="Pfam" id="PF02384">
    <property type="entry name" value="N6_Mtase"/>
    <property type="match status" value="1"/>
</dbReference>
<keyword evidence="2 10" id="KW-0489">Methyltransferase</keyword>
<dbReference type="REBASE" id="444962">
    <property type="entry name" value="M.Efa28073ORF13350P"/>
</dbReference>
<dbReference type="Gene3D" id="3.40.50.150">
    <property type="entry name" value="Vaccinia Virus protein VP39"/>
    <property type="match status" value="1"/>
</dbReference>
<dbReference type="InterPro" id="IPR003356">
    <property type="entry name" value="DNA_methylase_A-5"/>
</dbReference>
<comment type="catalytic activity">
    <reaction evidence="6">
        <text>a 2'-deoxyadenosine in DNA + S-adenosyl-L-methionine = an N(6)-methyl-2'-deoxyadenosine in DNA + S-adenosyl-L-homocysteine + H(+)</text>
        <dbReference type="Rhea" id="RHEA:15197"/>
        <dbReference type="Rhea" id="RHEA-COMP:12418"/>
        <dbReference type="Rhea" id="RHEA-COMP:12419"/>
        <dbReference type="ChEBI" id="CHEBI:15378"/>
        <dbReference type="ChEBI" id="CHEBI:57856"/>
        <dbReference type="ChEBI" id="CHEBI:59789"/>
        <dbReference type="ChEBI" id="CHEBI:90615"/>
        <dbReference type="ChEBI" id="CHEBI:90616"/>
        <dbReference type="EC" id="2.1.1.72"/>
    </reaction>
</comment>
<dbReference type="PANTHER" id="PTHR42933">
    <property type="entry name" value="SLR6095 PROTEIN"/>
    <property type="match status" value="1"/>
</dbReference>
<evidence type="ECO:0000256" key="7">
    <source>
        <dbReference type="SAM" id="Coils"/>
    </source>
</evidence>
<dbReference type="CDD" id="cd02440">
    <property type="entry name" value="AdoMet_MTases"/>
    <property type="match status" value="1"/>
</dbReference>
<evidence type="ECO:0000259" key="9">
    <source>
        <dbReference type="Pfam" id="PF02384"/>
    </source>
</evidence>
<dbReference type="PANTHER" id="PTHR42933:SF1">
    <property type="entry name" value="SITE-SPECIFIC DNA-METHYLTRANSFERASE (ADENINE-SPECIFIC)"/>
    <property type="match status" value="1"/>
</dbReference>
<sequence length="438" mass="50120">MKLTTEKINELLGVDESFHASYKLIEILSSLSERELLFTNFFKEEQDLSFDWFTEYFQAEHSDRKGKKQDFTPDGIIRVASGVLGPTRSNADICAGTGGLTIKRYAENPDAQFYCEEFSDRALPFLLFNLAIRNINAVVLHGDSLSREFKAIYKLTKSTEFSSIEIVDEVPATKSETVIMNPPYSLPWNPLKEYLEQERFSDFDVLAPKSKADYAFLLQGIHQLKENGVMSIILPHGVLFRGAAEEKIRKKLIEKNLLDAVIGLPAKAFMNTDIPTVLLVLKKNRLNKDILFIDASKEFKKEKAWNVLEDEHVAKILEVFQSRKAVDKFSSIVTIEELKENDFNLNIPRYIDTFEPETVKPLSEIMAEMKQTEQEIAKNNIELAKMMNDLVGTTPEADRQIKEFASFFSEHVGYKDNQKPKRRIKRAEPTEGEQLSLL</sequence>
<dbReference type="GO" id="GO:0008170">
    <property type="term" value="F:N-methyltransferase activity"/>
    <property type="evidence" value="ECO:0007669"/>
    <property type="project" value="InterPro"/>
</dbReference>
<dbReference type="SUPFAM" id="SSF53335">
    <property type="entry name" value="S-adenosyl-L-methionine-dependent methyltransferases"/>
    <property type="match status" value="1"/>
</dbReference>
<evidence type="ECO:0000256" key="1">
    <source>
        <dbReference type="ARBA" id="ARBA00011900"/>
    </source>
</evidence>
<keyword evidence="5" id="KW-0680">Restriction system</keyword>
<dbReference type="EC" id="2.1.1.72" evidence="1"/>
<dbReference type="InterPro" id="IPR029063">
    <property type="entry name" value="SAM-dependent_MTases_sf"/>
</dbReference>
<name>A0A7H0FN16_ENTFL</name>
<keyword evidence="4" id="KW-0949">S-adenosyl-L-methionine</keyword>
<proteinExistence type="predicted"/>
<organism evidence="10 11">
    <name type="scientific">Enterococcus faecalis</name>
    <name type="common">Streptococcus faecalis</name>
    <dbReference type="NCBI Taxonomy" id="1351"/>
    <lineage>
        <taxon>Bacteria</taxon>
        <taxon>Bacillati</taxon>
        <taxon>Bacillota</taxon>
        <taxon>Bacilli</taxon>
        <taxon>Lactobacillales</taxon>
        <taxon>Enterococcaceae</taxon>
        <taxon>Enterococcus</taxon>
    </lineage>
</organism>
<dbReference type="PRINTS" id="PR00507">
    <property type="entry name" value="N12N6MTFRASE"/>
</dbReference>
<dbReference type="GO" id="GO:0032259">
    <property type="term" value="P:methylation"/>
    <property type="evidence" value="ECO:0007669"/>
    <property type="project" value="UniProtKB-KW"/>
</dbReference>
<dbReference type="Proteomes" id="UP000516122">
    <property type="component" value="Chromosome"/>
</dbReference>
<keyword evidence="7" id="KW-0175">Coiled coil</keyword>
<gene>
    <name evidence="10" type="ORF">H9Q64_13350</name>
</gene>
<evidence type="ECO:0000256" key="3">
    <source>
        <dbReference type="ARBA" id="ARBA00022679"/>
    </source>
</evidence>
<dbReference type="InterPro" id="IPR051537">
    <property type="entry name" value="DNA_Adenine_Mtase"/>
</dbReference>